<sequence>MSIIKNISRRSFLISSAACLALPTLEAEAAKSKNTPKKFLCVGLGYGFSDTHFYPKTVGSFAKIGLEESMKPLSPFIDEITMVEKLRNFGYHSAHDGSTQFLRAMGPVSADILAGTYLSKEARYKNIVLNTSDFSDGHSKGLSYDFRGGYIPGFRRNLDLYKTLFSSNESKAQLIQRIKQKRSVLDSKKIDYNNFSSQLTKSDKVKLDEYFQSIRQMEYELKRELDWVAVPKPKAPYPFPDTKLGGKTKYAAKRDGIKDVKLSYDLIALAFQSGQTNVASLAIPNTALLTGLGINTTIHGVSHYNSSQQMRTWAEQRDKTNMELFAYGIKKLKETKDVNGQNLFDNTAFICGSNLRSGHGNRDMPFFVTGGAIAGLKKGHNVRPHEKKVPLANALLTILNELGVDVKNFGQSTGRETSFLA</sequence>
<feature type="signal peptide" evidence="1">
    <location>
        <begin position="1"/>
        <end position="29"/>
    </location>
</feature>
<keyword evidence="3" id="KW-1185">Reference proteome</keyword>
<dbReference type="Proteomes" id="UP001214250">
    <property type="component" value="Chromosome 1"/>
</dbReference>
<keyword evidence="1" id="KW-0732">Signal</keyword>
<dbReference type="InterPro" id="IPR011447">
    <property type="entry name" value="DUF1552"/>
</dbReference>
<dbReference type="RefSeq" id="WP_274150976.1">
    <property type="nucleotide sequence ID" value="NZ_CP117811.1"/>
</dbReference>
<accession>A0ABY7VT56</accession>
<name>A0ABY7VT56_9BACT</name>
<evidence type="ECO:0000313" key="3">
    <source>
        <dbReference type="Proteomes" id="UP001214250"/>
    </source>
</evidence>
<dbReference type="PROSITE" id="PS51318">
    <property type="entry name" value="TAT"/>
    <property type="match status" value="1"/>
</dbReference>
<evidence type="ECO:0000313" key="2">
    <source>
        <dbReference type="EMBL" id="WDE96907.1"/>
    </source>
</evidence>
<evidence type="ECO:0000256" key="1">
    <source>
        <dbReference type="SAM" id="SignalP"/>
    </source>
</evidence>
<protein>
    <submittedName>
        <fullName evidence="2">DUF1552 domain-containing protein</fullName>
    </submittedName>
</protein>
<feature type="chain" id="PRO_5045622961" evidence="1">
    <location>
        <begin position="30"/>
        <end position="421"/>
    </location>
</feature>
<dbReference type="Pfam" id="PF07586">
    <property type="entry name" value="HXXSHH"/>
    <property type="match status" value="1"/>
</dbReference>
<dbReference type="InterPro" id="IPR006311">
    <property type="entry name" value="TAT_signal"/>
</dbReference>
<reference evidence="2 3" key="1">
    <citation type="submission" date="2023-02" db="EMBL/GenBank/DDBJ databases">
        <title>Genome sequence of Lentisphaera profundi SAORIC-696.</title>
        <authorList>
            <person name="Kim e."/>
            <person name="Cho J.-C."/>
            <person name="Choi A."/>
            <person name="Kang I."/>
        </authorList>
    </citation>
    <scope>NUCLEOTIDE SEQUENCE [LARGE SCALE GENOMIC DNA]</scope>
    <source>
        <strain evidence="2 3">SAORIC-696</strain>
    </source>
</reference>
<gene>
    <name evidence="2" type="ORF">PQO03_02900</name>
</gene>
<organism evidence="2 3">
    <name type="scientific">Lentisphaera profundi</name>
    <dbReference type="NCBI Taxonomy" id="1658616"/>
    <lineage>
        <taxon>Bacteria</taxon>
        <taxon>Pseudomonadati</taxon>
        <taxon>Lentisphaerota</taxon>
        <taxon>Lentisphaeria</taxon>
        <taxon>Lentisphaerales</taxon>
        <taxon>Lentisphaeraceae</taxon>
        <taxon>Lentisphaera</taxon>
    </lineage>
</organism>
<dbReference type="EMBL" id="CP117811">
    <property type="protein sequence ID" value="WDE96907.1"/>
    <property type="molecule type" value="Genomic_DNA"/>
</dbReference>
<proteinExistence type="predicted"/>